<sequence length="399" mass="44995">MVHLIGTRNVTNGVTTHLIFFYIIIIFFVIPGGLLCDGYLLLKQNFQRDLSLKPIHLALCTFFLALHLFHAVCMSLIWCPFGDYITKSFNEAVEVEKELKILKPPRPLPGYSKFSPLQDPIGWVLSTAVILMATIPLVLTIAGEKSKGHPTYTLYNTVIPQTWKENQVNTLPLLNLPNGRNVCLLCRIVSKLVMIFLISILQILTTGLRLLDQLRCWNGSNLIRNIEIYEQLLVLSMIIKRPQSNLTFALMAAGLSLNVAANYGTIRFYSVITNTAKGGPTFLAFPILSFFIPVIIWATLPKAVDCHEISSRILRKWKCLAASLPEQRQIKPLHDNSTGTNLKERKYSDRKLRSLKTASYNGGLGDFSIYGLTQGTKTNYYWSITYYTVTAVLSLDYKP</sequence>
<keyword evidence="1" id="KW-0472">Membrane</keyword>
<keyword evidence="1" id="KW-1133">Transmembrane helix</keyword>
<feature type="transmembrane region" description="Helical" evidence="1">
    <location>
        <begin position="20"/>
        <end position="42"/>
    </location>
</feature>
<evidence type="ECO:0000256" key="1">
    <source>
        <dbReference type="SAM" id="Phobius"/>
    </source>
</evidence>
<keyword evidence="1" id="KW-0812">Transmembrane</keyword>
<feature type="transmembrane region" description="Helical" evidence="1">
    <location>
        <begin position="54"/>
        <end position="78"/>
    </location>
</feature>
<dbReference type="Proteomes" id="UP000198287">
    <property type="component" value="Unassembled WGS sequence"/>
</dbReference>
<protein>
    <submittedName>
        <fullName evidence="2">Uncharacterized protein</fullName>
    </submittedName>
</protein>
<reference evidence="2 3" key="1">
    <citation type="submission" date="2015-12" db="EMBL/GenBank/DDBJ databases">
        <title>The genome of Folsomia candida.</title>
        <authorList>
            <person name="Faddeeva A."/>
            <person name="Derks M.F."/>
            <person name="Anvar Y."/>
            <person name="Smit S."/>
            <person name="Van Straalen N."/>
            <person name="Roelofs D."/>
        </authorList>
    </citation>
    <scope>NUCLEOTIDE SEQUENCE [LARGE SCALE GENOMIC DNA]</scope>
    <source>
        <strain evidence="2 3">VU population</strain>
        <tissue evidence="2">Whole body</tissue>
    </source>
</reference>
<feature type="transmembrane region" description="Helical" evidence="1">
    <location>
        <begin position="184"/>
        <end position="204"/>
    </location>
</feature>
<dbReference type="EMBL" id="LNIX01000051">
    <property type="protein sequence ID" value="OXA37872.1"/>
    <property type="molecule type" value="Genomic_DNA"/>
</dbReference>
<feature type="transmembrane region" description="Helical" evidence="1">
    <location>
        <begin position="281"/>
        <end position="300"/>
    </location>
</feature>
<gene>
    <name evidence="2" type="ORF">Fcan01_27350</name>
</gene>
<feature type="transmembrane region" description="Helical" evidence="1">
    <location>
        <begin position="121"/>
        <end position="142"/>
    </location>
</feature>
<evidence type="ECO:0000313" key="3">
    <source>
        <dbReference type="Proteomes" id="UP000198287"/>
    </source>
</evidence>
<comment type="caution">
    <text evidence="2">The sequence shown here is derived from an EMBL/GenBank/DDBJ whole genome shotgun (WGS) entry which is preliminary data.</text>
</comment>
<proteinExistence type="predicted"/>
<accession>A0A226CX17</accession>
<name>A0A226CX17_FOLCA</name>
<organism evidence="2 3">
    <name type="scientific">Folsomia candida</name>
    <name type="common">Springtail</name>
    <dbReference type="NCBI Taxonomy" id="158441"/>
    <lineage>
        <taxon>Eukaryota</taxon>
        <taxon>Metazoa</taxon>
        <taxon>Ecdysozoa</taxon>
        <taxon>Arthropoda</taxon>
        <taxon>Hexapoda</taxon>
        <taxon>Collembola</taxon>
        <taxon>Entomobryomorpha</taxon>
        <taxon>Isotomoidea</taxon>
        <taxon>Isotomidae</taxon>
        <taxon>Proisotominae</taxon>
        <taxon>Folsomia</taxon>
    </lineage>
</organism>
<evidence type="ECO:0000313" key="2">
    <source>
        <dbReference type="EMBL" id="OXA37872.1"/>
    </source>
</evidence>
<feature type="transmembrane region" description="Helical" evidence="1">
    <location>
        <begin position="246"/>
        <end position="269"/>
    </location>
</feature>
<dbReference type="AlphaFoldDB" id="A0A226CX17"/>
<keyword evidence="3" id="KW-1185">Reference proteome</keyword>